<dbReference type="InterPro" id="IPR032675">
    <property type="entry name" value="LRR_dom_sf"/>
</dbReference>
<dbReference type="PROSITE" id="PS51450">
    <property type="entry name" value="LRR"/>
    <property type="match status" value="1"/>
</dbReference>
<gene>
    <name evidence="3" type="ORF">HYN59_08200</name>
</gene>
<reference evidence="3 4" key="1">
    <citation type="submission" date="2018-04" db="EMBL/GenBank/DDBJ databases">
        <title>Genome sequencing of Flavobacterium sp. HYN0059.</title>
        <authorList>
            <person name="Yi H."/>
            <person name="Baek C."/>
        </authorList>
    </citation>
    <scope>NUCLEOTIDE SEQUENCE [LARGE SCALE GENOMIC DNA]</scope>
    <source>
        <strain evidence="3 4">HYN0059</strain>
    </source>
</reference>
<evidence type="ECO:0000313" key="4">
    <source>
        <dbReference type="Proteomes" id="UP000244929"/>
    </source>
</evidence>
<sequence>MRFGVSSLINQKTKPFMTLEEVKSIFRSGDEKAMKKALPAIESNDSLKTEVLEYYADILKYTGGKALADILKIPKNLATKKVRAKKWEPNANSIEILNHLMVDYLSLWNDPIPIWVKHTNFRSLSFVKCPEGDIIYPISAYEFEIRECGLEQIPDAVRDVNAKRLAFSGNRIKVIPDWVFETAERLNVGDNRIEKIELVKDSTIDTLRLGGNKITDISFLVHFPRLTFLVLSNNRISDFPNLPGSLLRYLYIDKCDFTQIPESFNALQKLYGLFFDHNPITTIPELKMPNLDSLDISGTPIGEEHNIKGSMSGNDTQAFLNRNKEVDNGFVEICRLLESHAIQKVEEAYDMLRANEASLKKAEQRYLKFIRARLGVGATIFDFGKAMYSETDVDALRKTLTKSNISLSLAYLDDATSKMLVDFLGSIAASVVDIKALKEGLAASNSEEELVRLGNAKLQEIRNAIYEVTQTYKDGWFGQLLYDFSSKTHYALAFDHTHFDIANTSPYAEAFFVFLQCFATDDYYIDVFQSDAPRFGEIFWLMPYIPKVIWFDVTPVYPLSPLSFKRSASLSENNAGKRIKSKLASEAAIESPE</sequence>
<name>A0A2S1QXH5_9FLAO</name>
<dbReference type="KEGG" id="falb:HYN59_08200"/>
<dbReference type="Proteomes" id="UP000244929">
    <property type="component" value="Chromosome"/>
</dbReference>
<evidence type="ECO:0000313" key="3">
    <source>
        <dbReference type="EMBL" id="AWH85106.1"/>
    </source>
</evidence>
<keyword evidence="1" id="KW-0433">Leucine-rich repeat</keyword>
<dbReference type="PANTHER" id="PTHR45617">
    <property type="entry name" value="LEUCINE RICH REPEAT FAMILY PROTEIN"/>
    <property type="match status" value="1"/>
</dbReference>
<dbReference type="OrthoDB" id="8532199at2"/>
<dbReference type="SUPFAM" id="SSF52058">
    <property type="entry name" value="L domain-like"/>
    <property type="match status" value="1"/>
</dbReference>
<dbReference type="Pfam" id="PF12799">
    <property type="entry name" value="LRR_4"/>
    <property type="match status" value="1"/>
</dbReference>
<keyword evidence="2" id="KW-0677">Repeat</keyword>
<dbReference type="InterPro" id="IPR001611">
    <property type="entry name" value="Leu-rich_rpt"/>
</dbReference>
<protein>
    <recommendedName>
        <fullName evidence="5">Leucine-rich repeat domain-containing protein</fullName>
    </recommendedName>
</protein>
<dbReference type="InterPro" id="IPR025875">
    <property type="entry name" value="Leu-rich_rpt_4"/>
</dbReference>
<dbReference type="EMBL" id="CP029186">
    <property type="protein sequence ID" value="AWH85106.1"/>
    <property type="molecule type" value="Genomic_DNA"/>
</dbReference>
<dbReference type="AlphaFoldDB" id="A0A2S1QXH5"/>
<keyword evidence="4" id="KW-1185">Reference proteome</keyword>
<proteinExistence type="predicted"/>
<dbReference type="Gene3D" id="3.80.10.10">
    <property type="entry name" value="Ribonuclease Inhibitor"/>
    <property type="match status" value="1"/>
</dbReference>
<evidence type="ECO:0000256" key="2">
    <source>
        <dbReference type="ARBA" id="ARBA00022737"/>
    </source>
</evidence>
<evidence type="ECO:0008006" key="5">
    <source>
        <dbReference type="Google" id="ProtNLM"/>
    </source>
</evidence>
<organism evidence="3 4">
    <name type="scientific">Flavobacterium album</name>
    <dbReference type="NCBI Taxonomy" id="2175091"/>
    <lineage>
        <taxon>Bacteria</taxon>
        <taxon>Pseudomonadati</taxon>
        <taxon>Bacteroidota</taxon>
        <taxon>Flavobacteriia</taxon>
        <taxon>Flavobacteriales</taxon>
        <taxon>Flavobacteriaceae</taxon>
        <taxon>Flavobacterium</taxon>
    </lineage>
</organism>
<evidence type="ECO:0000256" key="1">
    <source>
        <dbReference type="ARBA" id="ARBA00022614"/>
    </source>
</evidence>
<accession>A0A2S1QXH5</accession>